<dbReference type="SMART" id="SM00382">
    <property type="entry name" value="AAA"/>
    <property type="match status" value="1"/>
</dbReference>
<keyword evidence="2" id="KW-0547">Nucleotide-binding</keyword>
<dbReference type="GO" id="GO:0005524">
    <property type="term" value="F:ATP binding"/>
    <property type="evidence" value="ECO:0007669"/>
    <property type="project" value="UniProtKB-KW"/>
</dbReference>
<dbReference type="Pfam" id="PF00005">
    <property type="entry name" value="ABC_tran"/>
    <property type="match status" value="1"/>
</dbReference>
<sequence>MSFLTLEELSHHYFSEKCYTQVLDNISFSMNEGEFISLLGPRGCGKSTILSIIAGIVDQTAGEVILEKKPLKKTNLAIGYMLQQDYLFPWKSVMQNILIGPKLDGSITSETKARAQKLLEKVGIPNVADAYPRSLSGGTRQRAALVRTFITDPKILLLDEPFSALDYQSKLKLEDLVFQLLQAYKKTSLLVTHDIGEAIAMSDRIIVMSANPGSIAKTFDVPIEIRTITPFEARKHPKYQILFDRIWKELDKYEKVDA</sequence>
<evidence type="ECO:0000313" key="6">
    <source>
        <dbReference type="Proteomes" id="UP000204391"/>
    </source>
</evidence>
<evidence type="ECO:0000256" key="2">
    <source>
        <dbReference type="ARBA" id="ARBA00022741"/>
    </source>
</evidence>
<name>A0A221MBA4_9BACI</name>
<dbReference type="InterPro" id="IPR027417">
    <property type="entry name" value="P-loop_NTPase"/>
</dbReference>
<keyword evidence="1" id="KW-0813">Transport</keyword>
<dbReference type="Gene3D" id="3.40.50.300">
    <property type="entry name" value="P-loop containing nucleotide triphosphate hydrolases"/>
    <property type="match status" value="1"/>
</dbReference>
<organism evidence="5 6">
    <name type="scientific">Virgibacillus necropolis</name>
    <dbReference type="NCBI Taxonomy" id="163877"/>
    <lineage>
        <taxon>Bacteria</taxon>
        <taxon>Bacillati</taxon>
        <taxon>Bacillota</taxon>
        <taxon>Bacilli</taxon>
        <taxon>Bacillales</taxon>
        <taxon>Bacillaceae</taxon>
        <taxon>Virgibacillus</taxon>
    </lineage>
</organism>
<dbReference type="InterPro" id="IPR050166">
    <property type="entry name" value="ABC_transporter_ATP-bind"/>
</dbReference>
<dbReference type="EMBL" id="CP022437">
    <property type="protein sequence ID" value="ASN04925.1"/>
    <property type="molecule type" value="Genomic_DNA"/>
</dbReference>
<dbReference type="PROSITE" id="PS50893">
    <property type="entry name" value="ABC_TRANSPORTER_2"/>
    <property type="match status" value="1"/>
</dbReference>
<dbReference type="KEGG" id="vne:CFK40_07805"/>
<evidence type="ECO:0000259" key="4">
    <source>
        <dbReference type="PROSITE" id="PS50893"/>
    </source>
</evidence>
<gene>
    <name evidence="5" type="ORF">CFK40_07805</name>
</gene>
<dbReference type="CDD" id="cd03293">
    <property type="entry name" value="ABC_NrtD_SsuB_transporters"/>
    <property type="match status" value="1"/>
</dbReference>
<keyword evidence="3 5" id="KW-0067">ATP-binding</keyword>
<dbReference type="PANTHER" id="PTHR42788:SF21">
    <property type="entry name" value="ABC TRANSPORTER ATP-BINDING PROTEIN"/>
    <property type="match status" value="1"/>
</dbReference>
<feature type="domain" description="ABC transporter" evidence="4">
    <location>
        <begin position="4"/>
        <end position="235"/>
    </location>
</feature>
<dbReference type="RefSeq" id="WP_089531776.1">
    <property type="nucleotide sequence ID" value="NZ_CP022437.1"/>
</dbReference>
<dbReference type="GO" id="GO:0016887">
    <property type="term" value="F:ATP hydrolysis activity"/>
    <property type="evidence" value="ECO:0007669"/>
    <property type="project" value="InterPro"/>
</dbReference>
<dbReference type="OrthoDB" id="9802264at2"/>
<dbReference type="AlphaFoldDB" id="A0A221MBA4"/>
<evidence type="ECO:0000256" key="1">
    <source>
        <dbReference type="ARBA" id="ARBA00022448"/>
    </source>
</evidence>
<keyword evidence="6" id="KW-1185">Reference proteome</keyword>
<dbReference type="InterPro" id="IPR003593">
    <property type="entry name" value="AAA+_ATPase"/>
</dbReference>
<reference evidence="5 6" key="1">
    <citation type="journal article" date="2003" name="Int. J. Syst. Evol. Microbiol.">
        <title>Virgibacillus carmonensis sp. nov., Virgibacillus necropolis sp. nov. and Virgibacillus picturae sp. nov., three novel species isolated from deteriorated mural paintings, transfer of the species of the genus salibacillus to Virgibacillus, as Virgibacillus marismortui comb. nov. and Virgibacillus salexigens comb. nov., and emended description of the genus Virgibacillus.</title>
        <authorList>
            <person name="Heyrman J."/>
            <person name="Logan N.A."/>
            <person name="Busse H.J."/>
            <person name="Balcaen A."/>
            <person name="Lebbe L."/>
            <person name="Rodriguez-Diaz M."/>
            <person name="Swings J."/>
            <person name="De Vos P."/>
        </authorList>
    </citation>
    <scope>NUCLEOTIDE SEQUENCE [LARGE SCALE GENOMIC DNA]</scope>
    <source>
        <strain evidence="5 6">LMG 19488</strain>
    </source>
</reference>
<proteinExistence type="predicted"/>
<dbReference type="Proteomes" id="UP000204391">
    <property type="component" value="Chromosome"/>
</dbReference>
<dbReference type="PANTHER" id="PTHR42788">
    <property type="entry name" value="TAURINE IMPORT ATP-BINDING PROTEIN-RELATED"/>
    <property type="match status" value="1"/>
</dbReference>
<dbReference type="InterPro" id="IPR003439">
    <property type="entry name" value="ABC_transporter-like_ATP-bd"/>
</dbReference>
<accession>A0A221MBA4</accession>
<dbReference type="SUPFAM" id="SSF52540">
    <property type="entry name" value="P-loop containing nucleoside triphosphate hydrolases"/>
    <property type="match status" value="1"/>
</dbReference>
<protein>
    <submittedName>
        <fullName evidence="5">Spermidine/putrescine ABC transporter ATP-binding protein</fullName>
    </submittedName>
</protein>
<evidence type="ECO:0000256" key="3">
    <source>
        <dbReference type="ARBA" id="ARBA00022840"/>
    </source>
</evidence>
<evidence type="ECO:0000313" key="5">
    <source>
        <dbReference type="EMBL" id="ASN04925.1"/>
    </source>
</evidence>